<dbReference type="CDD" id="cd00585">
    <property type="entry name" value="Peptidase_C1B"/>
    <property type="match status" value="1"/>
</dbReference>
<comment type="subcellular location">
    <subcellularLocation>
        <location evidence="1">Cytoplasm</location>
    </subcellularLocation>
</comment>
<feature type="active site" evidence="6">
    <location>
        <position position="73"/>
    </location>
</feature>
<dbReference type="GO" id="GO:0009636">
    <property type="term" value="P:response to toxic substance"/>
    <property type="evidence" value="ECO:0007669"/>
    <property type="project" value="TreeGrafter"/>
</dbReference>
<evidence type="ECO:0000256" key="1">
    <source>
        <dbReference type="ARBA" id="ARBA00004496"/>
    </source>
</evidence>
<name>A0A0R2CI25_9LACO</name>
<dbReference type="Proteomes" id="UP000051586">
    <property type="component" value="Unassembled WGS sequence"/>
</dbReference>
<evidence type="ECO:0000313" key="8">
    <source>
        <dbReference type="Proteomes" id="UP000051586"/>
    </source>
</evidence>
<reference evidence="7 8" key="1">
    <citation type="journal article" date="2015" name="Genome Announc.">
        <title>Expanding the biotechnology potential of lactobacilli through comparative genomics of 213 strains and associated genera.</title>
        <authorList>
            <person name="Sun Z."/>
            <person name="Harris H.M."/>
            <person name="McCann A."/>
            <person name="Guo C."/>
            <person name="Argimon S."/>
            <person name="Zhang W."/>
            <person name="Yang X."/>
            <person name="Jeffery I.B."/>
            <person name="Cooney J.C."/>
            <person name="Kagawa T.F."/>
            <person name="Liu W."/>
            <person name="Song Y."/>
            <person name="Salvetti E."/>
            <person name="Wrobel A."/>
            <person name="Rasinkangas P."/>
            <person name="Parkhill J."/>
            <person name="Rea M.C."/>
            <person name="O'Sullivan O."/>
            <person name="Ritari J."/>
            <person name="Douillard F.P."/>
            <person name="Paul Ross R."/>
            <person name="Yang R."/>
            <person name="Briner A.E."/>
            <person name="Felis G.E."/>
            <person name="de Vos W.M."/>
            <person name="Barrangou R."/>
            <person name="Klaenhammer T.R."/>
            <person name="Caufield P.W."/>
            <person name="Cui Y."/>
            <person name="Zhang H."/>
            <person name="O'Toole P.W."/>
        </authorList>
    </citation>
    <scope>NUCLEOTIDE SEQUENCE [LARGE SCALE GENOMIC DNA]</scope>
    <source>
        <strain evidence="7 8">DSM 22689</strain>
    </source>
</reference>
<keyword evidence="5 7" id="KW-0031">Aminopeptidase</keyword>
<gene>
    <name evidence="7" type="ORF">FC87_GL001014</name>
</gene>
<dbReference type="PIRSF" id="PIRSF005700">
    <property type="entry name" value="PepC"/>
    <property type="match status" value="1"/>
</dbReference>
<evidence type="ECO:0000256" key="4">
    <source>
        <dbReference type="ARBA" id="ARBA00022807"/>
    </source>
</evidence>
<comment type="caution">
    <text evidence="7">The sequence shown here is derived from an EMBL/GenBank/DDBJ whole genome shotgun (WGS) entry which is preliminary data.</text>
</comment>
<evidence type="ECO:0000256" key="5">
    <source>
        <dbReference type="PIRNR" id="PIRNR005700"/>
    </source>
</evidence>
<protein>
    <recommendedName>
        <fullName evidence="5">Aminopeptidase</fullName>
    </recommendedName>
</protein>
<dbReference type="GO" id="GO:0070005">
    <property type="term" value="F:cysteine-type aminopeptidase activity"/>
    <property type="evidence" value="ECO:0007669"/>
    <property type="project" value="InterPro"/>
</dbReference>
<evidence type="ECO:0000313" key="7">
    <source>
        <dbReference type="EMBL" id="KRM91294.1"/>
    </source>
</evidence>
<dbReference type="SUPFAM" id="SSF54001">
    <property type="entry name" value="Cysteine proteinases"/>
    <property type="match status" value="1"/>
</dbReference>
<dbReference type="Gene3D" id="3.90.70.10">
    <property type="entry name" value="Cysteine proteinases"/>
    <property type="match status" value="1"/>
</dbReference>
<dbReference type="InterPro" id="IPR004134">
    <property type="entry name" value="Peptidase_C1B"/>
</dbReference>
<organism evidence="7 8">
    <name type="scientific">Fructilactobacillus florum DSM 22689 = JCM 16035</name>
    <dbReference type="NCBI Taxonomy" id="1423745"/>
    <lineage>
        <taxon>Bacteria</taxon>
        <taxon>Bacillati</taxon>
        <taxon>Bacillota</taxon>
        <taxon>Bacilli</taxon>
        <taxon>Lactobacillales</taxon>
        <taxon>Lactobacillaceae</taxon>
        <taxon>Fructilactobacillus</taxon>
    </lineage>
</organism>
<dbReference type="InterPro" id="IPR025660">
    <property type="entry name" value="Pept_his_AS"/>
</dbReference>
<dbReference type="PATRIC" id="fig|1423745.4.peg.1077"/>
<dbReference type="RefSeq" id="WP_035421823.1">
    <property type="nucleotide sequence ID" value="NZ_AYZI01000006.1"/>
</dbReference>
<feature type="active site" evidence="6">
    <location>
        <position position="365"/>
    </location>
</feature>
<dbReference type="GO" id="GO:0043418">
    <property type="term" value="P:homocysteine catabolic process"/>
    <property type="evidence" value="ECO:0007669"/>
    <property type="project" value="TreeGrafter"/>
</dbReference>
<dbReference type="AlphaFoldDB" id="A0A0R2CI25"/>
<dbReference type="Pfam" id="PF03051">
    <property type="entry name" value="Peptidase_C1_2"/>
    <property type="match status" value="1"/>
</dbReference>
<evidence type="ECO:0000256" key="2">
    <source>
        <dbReference type="ARBA" id="ARBA00022670"/>
    </source>
</evidence>
<evidence type="ECO:0000256" key="6">
    <source>
        <dbReference type="PIRSR" id="PIRSR005700-1"/>
    </source>
</evidence>
<dbReference type="InterPro" id="IPR038765">
    <property type="entry name" value="Papain-like_cys_pep_sf"/>
</dbReference>
<accession>A0A0R2CI25</accession>
<evidence type="ECO:0000256" key="3">
    <source>
        <dbReference type="ARBA" id="ARBA00022801"/>
    </source>
</evidence>
<sequence length="441" mass="50393">MTEFNHPLTPDVIQSLQAQLHARPDYRMITNAVAKNGIKQAAYNAQVPAKLNRTFSIELPTGKVANQKKSGRCWLFSILNTLRHQFAAQYHFKDFELSESYLFFWDKLERANIFYDRMIALANQPVHDREVSYYLDNPGSDGGQWAMAAALIEKYGVVPRETFPETANTENTAALEQLLNRTLRSDALKLRNLIQQQASDEQLNQAKTAALATVYRMVSESLGEPPAQFDFEYRDDQHQYQLDQGLTPIQFYQKYFSNDLDQYVVLSNDPSKPMQQKFALPSQNNVVGGREIEFINLPMSKLKQAAIKQLQAGISVWFGNDVLQQSDRQAGLLDRDLYQEAQLFGLEPQLTKAERFSMHDAEVSHAMTLTGVDLQKGQPVKWKVENSWGDQVGVKGYFVMADNWMDEFTYEVVVKRDYLDATDQLVLEQPAQTLLPWDPLA</sequence>
<dbReference type="PANTHER" id="PTHR10363">
    <property type="entry name" value="BLEOMYCIN HYDROLASE"/>
    <property type="match status" value="1"/>
</dbReference>
<proteinExistence type="inferred from homology"/>
<dbReference type="PANTHER" id="PTHR10363:SF2">
    <property type="entry name" value="BLEOMYCIN HYDROLASE"/>
    <property type="match status" value="1"/>
</dbReference>
<keyword evidence="3 5" id="KW-0378">Hydrolase</keyword>
<comment type="similarity">
    <text evidence="5">Belongs to the peptidase C1 family.</text>
</comment>
<dbReference type="PROSITE" id="PS00639">
    <property type="entry name" value="THIOL_PROTEASE_HIS"/>
    <property type="match status" value="1"/>
</dbReference>
<dbReference type="GO" id="GO:0005737">
    <property type="term" value="C:cytoplasm"/>
    <property type="evidence" value="ECO:0007669"/>
    <property type="project" value="UniProtKB-SubCell"/>
</dbReference>
<dbReference type="GO" id="GO:0006508">
    <property type="term" value="P:proteolysis"/>
    <property type="evidence" value="ECO:0007669"/>
    <property type="project" value="UniProtKB-KW"/>
</dbReference>
<keyword evidence="2 5" id="KW-0645">Protease</keyword>
<keyword evidence="4 5" id="KW-0788">Thiol protease</keyword>
<dbReference type="STRING" id="1423745.GCA_001311215_01182"/>
<dbReference type="EMBL" id="AYZI01000006">
    <property type="protein sequence ID" value="KRM91294.1"/>
    <property type="molecule type" value="Genomic_DNA"/>
</dbReference>
<feature type="active site" evidence="6">
    <location>
        <position position="386"/>
    </location>
</feature>